<dbReference type="SMART" id="SM00862">
    <property type="entry name" value="Trans_reg_C"/>
    <property type="match status" value="1"/>
</dbReference>
<dbReference type="SUPFAM" id="SSF48452">
    <property type="entry name" value="TPR-like"/>
    <property type="match status" value="1"/>
</dbReference>
<evidence type="ECO:0000313" key="6">
    <source>
        <dbReference type="Proteomes" id="UP000181980"/>
    </source>
</evidence>
<evidence type="ECO:0000256" key="1">
    <source>
        <dbReference type="ARBA" id="ARBA00005820"/>
    </source>
</evidence>
<dbReference type="STRING" id="561176.SAMN04488561_2732"/>
<dbReference type="Pfam" id="PF13401">
    <property type="entry name" value="AAA_22"/>
    <property type="match status" value="1"/>
</dbReference>
<dbReference type="SMART" id="SM01043">
    <property type="entry name" value="BTAD"/>
    <property type="match status" value="1"/>
</dbReference>
<dbReference type="Pfam" id="PF00486">
    <property type="entry name" value="Trans_reg_C"/>
    <property type="match status" value="1"/>
</dbReference>
<dbReference type="GO" id="GO:0003677">
    <property type="term" value="F:DNA binding"/>
    <property type="evidence" value="ECO:0007669"/>
    <property type="project" value="UniProtKB-UniRule"/>
</dbReference>
<dbReference type="InterPro" id="IPR005158">
    <property type="entry name" value="BTAD"/>
</dbReference>
<keyword evidence="2 3" id="KW-0238">DNA-binding</keyword>
<dbReference type="PANTHER" id="PTHR47691:SF3">
    <property type="entry name" value="HTH-TYPE TRANSCRIPTIONAL REGULATOR RV0890C-RELATED"/>
    <property type="match status" value="1"/>
</dbReference>
<evidence type="ECO:0000313" key="5">
    <source>
        <dbReference type="EMBL" id="SEE79704.1"/>
    </source>
</evidence>
<feature type="DNA-binding region" description="OmpR/PhoB-type" evidence="3">
    <location>
        <begin position="1"/>
        <end position="90"/>
    </location>
</feature>
<dbReference type="GO" id="GO:0000160">
    <property type="term" value="P:phosphorelay signal transduction system"/>
    <property type="evidence" value="ECO:0007669"/>
    <property type="project" value="InterPro"/>
</dbReference>
<dbReference type="Gene3D" id="3.40.50.300">
    <property type="entry name" value="P-loop containing nucleotide triphosphate hydrolases"/>
    <property type="match status" value="1"/>
</dbReference>
<dbReference type="AlphaFoldDB" id="A0A1H5LRU8"/>
<dbReference type="PROSITE" id="PS51755">
    <property type="entry name" value="OMPR_PHOB"/>
    <property type="match status" value="1"/>
</dbReference>
<keyword evidence="6" id="KW-1185">Reference proteome</keyword>
<dbReference type="GO" id="GO:0016887">
    <property type="term" value="F:ATP hydrolysis activity"/>
    <property type="evidence" value="ECO:0007669"/>
    <property type="project" value="InterPro"/>
</dbReference>
<dbReference type="Proteomes" id="UP000181980">
    <property type="component" value="Unassembled WGS sequence"/>
</dbReference>
<dbReference type="Gene3D" id="1.10.10.10">
    <property type="entry name" value="Winged helix-like DNA-binding domain superfamily/Winged helix DNA-binding domain"/>
    <property type="match status" value="1"/>
</dbReference>
<evidence type="ECO:0000256" key="2">
    <source>
        <dbReference type="ARBA" id="ARBA00023125"/>
    </source>
</evidence>
<accession>A0A1H5LRU8</accession>
<dbReference type="CDD" id="cd15831">
    <property type="entry name" value="BTAD"/>
    <property type="match status" value="1"/>
</dbReference>
<dbReference type="EMBL" id="FNUC01000003">
    <property type="protein sequence ID" value="SEE79704.1"/>
    <property type="molecule type" value="Genomic_DNA"/>
</dbReference>
<dbReference type="PRINTS" id="PR00364">
    <property type="entry name" value="DISEASERSIST"/>
</dbReference>
<dbReference type="Gene3D" id="1.25.40.10">
    <property type="entry name" value="Tetratricopeptide repeat domain"/>
    <property type="match status" value="1"/>
</dbReference>
<dbReference type="InterPro" id="IPR036388">
    <property type="entry name" value="WH-like_DNA-bd_sf"/>
</dbReference>
<comment type="similarity">
    <text evidence="1">Belongs to the AfsR/DnrI/RedD regulatory family.</text>
</comment>
<feature type="domain" description="OmpR/PhoB-type" evidence="4">
    <location>
        <begin position="1"/>
        <end position="90"/>
    </location>
</feature>
<dbReference type="OrthoDB" id="3194665at2"/>
<dbReference type="InterPro" id="IPR049945">
    <property type="entry name" value="AAA_22"/>
</dbReference>
<dbReference type="GO" id="GO:0006355">
    <property type="term" value="P:regulation of DNA-templated transcription"/>
    <property type="evidence" value="ECO:0007669"/>
    <property type="project" value="InterPro"/>
</dbReference>
<dbReference type="InterPro" id="IPR016032">
    <property type="entry name" value="Sig_transdc_resp-reg_C-effctor"/>
</dbReference>
<dbReference type="Pfam" id="PF03704">
    <property type="entry name" value="BTAD"/>
    <property type="match status" value="1"/>
</dbReference>
<sequence>MQVGILGPVRLSDGDTVIAVGGARLRALLTRLALDPGAVVGVRALVDAVWPDDPPGDPVNAVQTLVSRLRRLLPDGTRVRQLAGGYQLDLTADDVDAGRFERLARTGRDRLRAGDPADATTALSEALALWRGRPLADLDGAAVAGPVVARLDELRLAAAEDLAEAELAGGAAPADVAVRLRALVAEQPLRERLRALHVQALVAAGRRAEALAAFEDARALLAGQLGADPGQELRAAHRAALRDDEPAPRPAPALPVPLTSLIGRDDDLAGVAKALGRARLVTLTGPGGAGKTRLAVAAAATLPTPVRLVELAAVTGQDDVATAAADALLAQAAPGTAESPERTAIERLVETLGGGETLLLLDNCEHLVDAAAALAGELLARCPRLRVLTTSREPLRLPGEALYEVRPLAEADAVRLFTERARDIRPGADLDPELVAELCRRLDGLPLAIELAAARLRSLPLAELTSRLGDRFGVLTRGARTAEQRHRTLRDLVAWSWELLTEPERTLLERLGVVPIVTPATAAAQAGPDAPELLAALVDKSLLQLADDGPEPHYRMLETIREFALARLTASGDRPAAEAALVASVLELTERAEPGLRSADQPRRLALLRGEWENLRAAVQLAVATDPAAAVRLGAALAPYWTVSSDHTSTTHRLRRLLDLAGPADPERRAVVVAYYVFNALLGGHNPEALAIIGPLRDWAAAAPAAGHPVLALLDPLLALLADETDAGVAAADRLLPGAGDWTRGGLLLVRSMLGGTSGEMPAAIADLDAAATAYRAAGDLWGESTALTFLALMRTMFADATAADALERAIALRRRLDPADEVIEQRAWLAQLHAWTGAPERARAELLGLAGLAAASSVHCVVLVRVLLGDLDRLDGDLGGAGRWYGEAAAHVAESGEPMFVAILGTSAAQLAVAAGDGDAAVRELTAAAGAAGHIKDLPLVAAVGVAAAALRHGAGAPDEAAEVLGAAHALRGAADGLNPDVIRLTARLRDELGDDRFATAYERGRSLSGPDADALITGYARRR</sequence>
<name>A0A1H5LRU8_9ACTN</name>
<dbReference type="SUPFAM" id="SSF52540">
    <property type="entry name" value="P-loop containing nucleoside triphosphate hydrolases"/>
    <property type="match status" value="1"/>
</dbReference>
<reference evidence="6" key="1">
    <citation type="submission" date="2016-10" db="EMBL/GenBank/DDBJ databases">
        <authorList>
            <person name="Varghese N."/>
            <person name="Submissions S."/>
        </authorList>
    </citation>
    <scope>NUCLEOTIDE SEQUENCE [LARGE SCALE GENOMIC DNA]</scope>
    <source>
        <strain evidence="6">DSM 45237</strain>
    </source>
</reference>
<dbReference type="RefSeq" id="WP_069113478.1">
    <property type="nucleotide sequence ID" value="NZ_FNUC01000003.1"/>
</dbReference>
<dbReference type="InterPro" id="IPR011990">
    <property type="entry name" value="TPR-like_helical_dom_sf"/>
</dbReference>
<dbReference type="SUPFAM" id="SSF46894">
    <property type="entry name" value="C-terminal effector domain of the bipartite response regulators"/>
    <property type="match status" value="1"/>
</dbReference>
<gene>
    <name evidence="5" type="ORF">SAMN04488561_2732</name>
</gene>
<evidence type="ECO:0000256" key="3">
    <source>
        <dbReference type="PROSITE-ProRule" id="PRU01091"/>
    </source>
</evidence>
<dbReference type="InterPro" id="IPR027417">
    <property type="entry name" value="P-loop_NTPase"/>
</dbReference>
<organism evidence="5 6">
    <name type="scientific">Jiangella alba</name>
    <dbReference type="NCBI Taxonomy" id="561176"/>
    <lineage>
        <taxon>Bacteria</taxon>
        <taxon>Bacillati</taxon>
        <taxon>Actinomycetota</taxon>
        <taxon>Actinomycetes</taxon>
        <taxon>Jiangellales</taxon>
        <taxon>Jiangellaceae</taxon>
        <taxon>Jiangella</taxon>
    </lineage>
</organism>
<dbReference type="PANTHER" id="PTHR47691">
    <property type="entry name" value="REGULATOR-RELATED"/>
    <property type="match status" value="1"/>
</dbReference>
<dbReference type="InterPro" id="IPR001867">
    <property type="entry name" value="OmpR/PhoB-type_DNA-bd"/>
</dbReference>
<evidence type="ECO:0000259" key="4">
    <source>
        <dbReference type="PROSITE" id="PS51755"/>
    </source>
</evidence>
<protein>
    <submittedName>
        <fullName evidence="5">Predicted ATPase</fullName>
    </submittedName>
</protein>
<proteinExistence type="inferred from homology"/>